<evidence type="ECO:0000256" key="7">
    <source>
        <dbReference type="SAM" id="Phobius"/>
    </source>
</evidence>
<dbReference type="PANTHER" id="PTHR31326">
    <property type="entry name" value="PROTEIN CLT2, CHLOROPLASTIC"/>
    <property type="match status" value="1"/>
</dbReference>
<name>A0ABD3PTM3_9STRA</name>
<comment type="caution">
    <text evidence="8">The sequence shown here is derived from an EMBL/GenBank/DDBJ whole genome shotgun (WGS) entry which is preliminary data.</text>
</comment>
<evidence type="ECO:0000256" key="1">
    <source>
        <dbReference type="ARBA" id="ARBA00004141"/>
    </source>
</evidence>
<dbReference type="SUPFAM" id="SSF103481">
    <property type="entry name" value="Multidrug resistance efflux transporter EmrE"/>
    <property type="match status" value="1"/>
</dbReference>
<sequence length="551" mass="61206">MSLLALLADNFELEPHDDDDHLRPVSEQMNTSLNDDLASSSSDCDQFDGTKGLSEPLLLEENERPIAREKKDDTKLLLSFFLMLFVGTLNKIFQKLQAIPMYNYPNSLNLLQNFIYVPLCFLYILPVSYYGLFNNAIPHEVTTMSKRPFIIMGFLDCITCLLMTFAAVYLPGSLLILLPQAAIPISMLLSNRLKGEQYKIYQYLGAFVVILGIGVVLEPLLTQRHVNEYTCQAIDEEEFCALCSAEMDEDGCLSHRTIGNGMTFQSSFVAQSQEDTKADTDGSICRWIPTASAGNSTIESSSTLLLWSIVIILACIPMALSSIYKEMILSSPSNSTDIDPIFLNGWVAFYQFLFSFPLAFPAGMTSNPPVPPSELPSNIYDGIKCYLGDDTITTGCHADECHLAPLYVNLFLVFNVGFNILIVYILKFGSANVLFMAGTVMVPVGNIVFALPFMPGSMPLHDSDVAGLIVIITGLVTYRFGSSFSITGWMDRLRAIPPCPWRRGKNRYRKHPSLVLNEKSFEWDAPYVGGEDCGKIPSPEVMKSLLTQPLD</sequence>
<evidence type="ECO:0000313" key="8">
    <source>
        <dbReference type="EMBL" id="KAL3791353.1"/>
    </source>
</evidence>
<proteinExistence type="inferred from homology"/>
<feature type="transmembrane region" description="Helical" evidence="7">
    <location>
        <begin position="176"/>
        <end position="193"/>
    </location>
</feature>
<reference evidence="8 9" key="1">
    <citation type="submission" date="2024-10" db="EMBL/GenBank/DDBJ databases">
        <title>Updated reference genomes for cyclostephanoid diatoms.</title>
        <authorList>
            <person name="Roberts W.R."/>
            <person name="Alverson A.J."/>
        </authorList>
    </citation>
    <scope>NUCLEOTIDE SEQUENCE [LARGE SCALE GENOMIC DNA]</scope>
    <source>
        <strain evidence="8 9">AJA010-31</strain>
    </source>
</reference>
<gene>
    <name evidence="8" type="ORF">ACHAWO_004977</name>
</gene>
<dbReference type="Pfam" id="PF08627">
    <property type="entry name" value="CRT-like"/>
    <property type="match status" value="2"/>
</dbReference>
<evidence type="ECO:0000256" key="5">
    <source>
        <dbReference type="ARBA" id="ARBA00022989"/>
    </source>
</evidence>
<feature type="transmembrane region" description="Helical" evidence="7">
    <location>
        <begin position="433"/>
        <end position="453"/>
    </location>
</feature>
<feature type="transmembrane region" description="Helical" evidence="7">
    <location>
        <begin position="76"/>
        <end position="94"/>
    </location>
</feature>
<evidence type="ECO:0000256" key="6">
    <source>
        <dbReference type="ARBA" id="ARBA00023136"/>
    </source>
</evidence>
<feature type="transmembrane region" description="Helical" evidence="7">
    <location>
        <begin position="114"/>
        <end position="137"/>
    </location>
</feature>
<feature type="transmembrane region" description="Helical" evidence="7">
    <location>
        <begin position="200"/>
        <end position="217"/>
    </location>
</feature>
<comment type="similarity">
    <text evidence="2">Belongs to the CRT-like transporter family.</text>
</comment>
<feature type="transmembrane region" description="Helical" evidence="7">
    <location>
        <begin position="465"/>
        <end position="486"/>
    </location>
</feature>
<dbReference type="GO" id="GO:0016020">
    <property type="term" value="C:membrane"/>
    <property type="evidence" value="ECO:0007669"/>
    <property type="project" value="UniProtKB-SubCell"/>
</dbReference>
<dbReference type="PANTHER" id="PTHR31326:SF1">
    <property type="entry name" value="PROTEIN CLT2, CHLOROPLASTIC"/>
    <property type="match status" value="1"/>
</dbReference>
<dbReference type="InterPro" id="IPR013936">
    <property type="entry name" value="CRT-like"/>
</dbReference>
<feature type="transmembrane region" description="Helical" evidence="7">
    <location>
        <begin position="149"/>
        <end position="170"/>
    </location>
</feature>
<feature type="transmembrane region" description="Helical" evidence="7">
    <location>
        <begin position="304"/>
        <end position="320"/>
    </location>
</feature>
<keyword evidence="4 7" id="KW-0812">Transmembrane</keyword>
<evidence type="ECO:0000256" key="2">
    <source>
        <dbReference type="ARBA" id="ARBA00006690"/>
    </source>
</evidence>
<protein>
    <submittedName>
        <fullName evidence="8">Uncharacterized protein</fullName>
    </submittedName>
</protein>
<feature type="transmembrane region" description="Helical" evidence="7">
    <location>
        <begin position="406"/>
        <end position="426"/>
    </location>
</feature>
<dbReference type="AlphaFoldDB" id="A0ABD3PTM3"/>
<keyword evidence="3" id="KW-0813">Transport</keyword>
<keyword evidence="5 7" id="KW-1133">Transmembrane helix</keyword>
<comment type="subcellular location">
    <subcellularLocation>
        <location evidence="1">Membrane</location>
        <topology evidence="1">Multi-pass membrane protein</topology>
    </subcellularLocation>
</comment>
<evidence type="ECO:0000313" key="9">
    <source>
        <dbReference type="Proteomes" id="UP001530400"/>
    </source>
</evidence>
<organism evidence="8 9">
    <name type="scientific">Cyclotella atomus</name>
    <dbReference type="NCBI Taxonomy" id="382360"/>
    <lineage>
        <taxon>Eukaryota</taxon>
        <taxon>Sar</taxon>
        <taxon>Stramenopiles</taxon>
        <taxon>Ochrophyta</taxon>
        <taxon>Bacillariophyta</taxon>
        <taxon>Coscinodiscophyceae</taxon>
        <taxon>Thalassiosirophycidae</taxon>
        <taxon>Stephanodiscales</taxon>
        <taxon>Stephanodiscaceae</taxon>
        <taxon>Cyclotella</taxon>
    </lineage>
</organism>
<keyword evidence="9" id="KW-1185">Reference proteome</keyword>
<accession>A0ABD3PTM3</accession>
<feature type="transmembrane region" description="Helical" evidence="7">
    <location>
        <begin position="341"/>
        <end position="360"/>
    </location>
</feature>
<dbReference type="Proteomes" id="UP001530400">
    <property type="component" value="Unassembled WGS sequence"/>
</dbReference>
<evidence type="ECO:0000256" key="4">
    <source>
        <dbReference type="ARBA" id="ARBA00022692"/>
    </source>
</evidence>
<dbReference type="InterPro" id="IPR037185">
    <property type="entry name" value="EmrE-like"/>
</dbReference>
<dbReference type="EMBL" id="JALLPJ020000466">
    <property type="protein sequence ID" value="KAL3791353.1"/>
    <property type="molecule type" value="Genomic_DNA"/>
</dbReference>
<keyword evidence="6 7" id="KW-0472">Membrane</keyword>
<evidence type="ECO:0000256" key="3">
    <source>
        <dbReference type="ARBA" id="ARBA00022448"/>
    </source>
</evidence>